<keyword evidence="1" id="KW-0812">Transmembrane</keyword>
<accession>A0ABX8UIN7</accession>
<protein>
    <submittedName>
        <fullName evidence="2">Uncharacterized protein</fullName>
    </submittedName>
</protein>
<reference evidence="2 3" key="1">
    <citation type="submission" date="2021-07" db="EMBL/GenBank/DDBJ databases">
        <title>Paraburkholderia edwinii protects Aspergillus sp. from phenazines by acting as a toxin sponge.</title>
        <authorList>
            <person name="Dahlstrom K.M."/>
            <person name="Newman D.K."/>
        </authorList>
    </citation>
    <scope>NUCLEOTIDE SEQUENCE [LARGE SCALE GENOMIC DNA]</scope>
    <source>
        <strain evidence="2 3">Pe01</strain>
    </source>
</reference>
<proteinExistence type="predicted"/>
<dbReference type="EMBL" id="CP080095">
    <property type="protein sequence ID" value="QYD68212.1"/>
    <property type="molecule type" value="Genomic_DNA"/>
</dbReference>
<dbReference type="Proteomes" id="UP000826462">
    <property type="component" value="Chromosome 1"/>
</dbReference>
<evidence type="ECO:0000313" key="2">
    <source>
        <dbReference type="EMBL" id="QYD68212.1"/>
    </source>
</evidence>
<sequence>MGGAINITDGAKQQAWRNRIQVVSMVGIPGSSPKTRGQTIIGVIVFIAIMGFVVYVVVKSVFFS</sequence>
<gene>
    <name evidence="2" type="ORF">KZJ38_18355</name>
</gene>
<name>A0ABX8UIN7_9BURK</name>
<feature type="transmembrane region" description="Helical" evidence="1">
    <location>
        <begin position="39"/>
        <end position="58"/>
    </location>
</feature>
<keyword evidence="1" id="KW-0472">Membrane</keyword>
<keyword evidence="1" id="KW-1133">Transmembrane helix</keyword>
<keyword evidence="3" id="KW-1185">Reference proteome</keyword>
<dbReference type="RefSeq" id="WP_219797605.1">
    <property type="nucleotide sequence ID" value="NZ_CP080095.1"/>
</dbReference>
<evidence type="ECO:0000256" key="1">
    <source>
        <dbReference type="SAM" id="Phobius"/>
    </source>
</evidence>
<evidence type="ECO:0000313" key="3">
    <source>
        <dbReference type="Proteomes" id="UP000826462"/>
    </source>
</evidence>
<organism evidence="2 3">
    <name type="scientific">Paraburkholderia edwinii</name>
    <dbReference type="NCBI Taxonomy" id="2861782"/>
    <lineage>
        <taxon>Bacteria</taxon>
        <taxon>Pseudomonadati</taxon>
        <taxon>Pseudomonadota</taxon>
        <taxon>Betaproteobacteria</taxon>
        <taxon>Burkholderiales</taxon>
        <taxon>Burkholderiaceae</taxon>
        <taxon>Paraburkholderia</taxon>
    </lineage>
</organism>